<dbReference type="Proteomes" id="UP000440578">
    <property type="component" value="Unassembled WGS sequence"/>
</dbReference>
<evidence type="ECO:0000313" key="3">
    <source>
        <dbReference type="Proteomes" id="UP000440578"/>
    </source>
</evidence>
<feature type="compositionally biased region" description="Basic and acidic residues" evidence="1">
    <location>
        <begin position="154"/>
        <end position="168"/>
    </location>
</feature>
<accession>A0A6A4WHE9</accession>
<reference evidence="2 3" key="1">
    <citation type="submission" date="2019-07" db="EMBL/GenBank/DDBJ databases">
        <title>Draft genome assembly of a fouling barnacle, Amphibalanus amphitrite (Darwin, 1854): The first reference genome for Thecostraca.</title>
        <authorList>
            <person name="Kim W."/>
        </authorList>
    </citation>
    <scope>NUCLEOTIDE SEQUENCE [LARGE SCALE GENOMIC DNA]</scope>
    <source>
        <strain evidence="2">SNU_AA5</strain>
        <tissue evidence="2">Soma without cirri and trophi</tissue>
    </source>
</reference>
<name>A0A6A4WHE9_AMPAM</name>
<proteinExistence type="predicted"/>
<organism evidence="2 3">
    <name type="scientific">Amphibalanus amphitrite</name>
    <name type="common">Striped barnacle</name>
    <name type="synonym">Balanus amphitrite</name>
    <dbReference type="NCBI Taxonomy" id="1232801"/>
    <lineage>
        <taxon>Eukaryota</taxon>
        <taxon>Metazoa</taxon>
        <taxon>Ecdysozoa</taxon>
        <taxon>Arthropoda</taxon>
        <taxon>Crustacea</taxon>
        <taxon>Multicrustacea</taxon>
        <taxon>Cirripedia</taxon>
        <taxon>Thoracica</taxon>
        <taxon>Thoracicalcarea</taxon>
        <taxon>Balanomorpha</taxon>
        <taxon>Balanoidea</taxon>
        <taxon>Balanidae</taxon>
        <taxon>Amphibalaninae</taxon>
        <taxon>Amphibalanus</taxon>
    </lineage>
</organism>
<comment type="caution">
    <text evidence="2">The sequence shown here is derived from an EMBL/GenBank/DDBJ whole genome shotgun (WGS) entry which is preliminary data.</text>
</comment>
<protein>
    <submittedName>
        <fullName evidence="2">Uncharacterized protein</fullName>
    </submittedName>
</protein>
<feature type="region of interest" description="Disordered" evidence="1">
    <location>
        <begin position="30"/>
        <end position="63"/>
    </location>
</feature>
<dbReference type="AlphaFoldDB" id="A0A6A4WHE9"/>
<keyword evidence="3" id="KW-1185">Reference proteome</keyword>
<feature type="region of interest" description="Disordered" evidence="1">
    <location>
        <begin position="206"/>
        <end position="281"/>
    </location>
</feature>
<evidence type="ECO:0000313" key="2">
    <source>
        <dbReference type="EMBL" id="KAF0303264.1"/>
    </source>
</evidence>
<dbReference type="EMBL" id="VIIS01000959">
    <property type="protein sequence ID" value="KAF0303264.1"/>
    <property type="molecule type" value="Genomic_DNA"/>
</dbReference>
<sequence length="360" mass="38379">MPCANAPFLSVPGAVGRVWSGAAGGRLPGQLWGRPAPAAAPARGHPDPSARGGYRPGRGSRRPAAAAAAALHVTPERTRTLLHAGNGRRHAHVARYLQAEHARFAARVGGAAADLCRSDHRGRGFHPVRHPHTDAVCQHAPTGRQGARTRRHGRQEEAARCDERRDAGRPGGDTRWNHHRLQGLSEIQHHPTTPGLVDAQDGRQERLRQGPDGDAGGLGRPAGRPRAHAVAGAGDAPGVVLPPDGATVLPPGRRALPSDSSISGLPESPPPPVTCHQPRRGASRASWRAPCANSHRLAWTTLDADCSVLNTVYIYKTAFEMPSGSLTPVLPKTRDFPVVASQRCVSLQYCRRVFLFLQDS</sequence>
<evidence type="ECO:0000256" key="1">
    <source>
        <dbReference type="SAM" id="MobiDB-lite"/>
    </source>
</evidence>
<feature type="compositionally biased region" description="Low complexity" evidence="1">
    <location>
        <begin position="221"/>
        <end position="243"/>
    </location>
</feature>
<feature type="region of interest" description="Disordered" evidence="1">
    <location>
        <begin position="128"/>
        <end position="177"/>
    </location>
</feature>
<gene>
    <name evidence="2" type="ORF">FJT64_024740</name>
</gene>